<evidence type="ECO:0000256" key="2">
    <source>
        <dbReference type="ARBA" id="ARBA00022490"/>
    </source>
</evidence>
<dbReference type="PRINTS" id="PR00145">
    <property type="entry name" value="ARGSUCLYASE"/>
</dbReference>
<keyword evidence="9" id="KW-1185">Reference proteome</keyword>
<dbReference type="AlphaFoldDB" id="B9XMX1"/>
<dbReference type="EC" id="4.2.1.2" evidence="5"/>
<feature type="domain" description="Fumarase C C-terminal" evidence="7">
    <location>
        <begin position="398"/>
        <end position="446"/>
    </location>
</feature>
<dbReference type="FunFam" id="1.10.40.30:FF:000002">
    <property type="entry name" value="Fumarate hydratase class II"/>
    <property type="match status" value="1"/>
</dbReference>
<evidence type="ECO:0000259" key="6">
    <source>
        <dbReference type="Pfam" id="PF00206"/>
    </source>
</evidence>
<dbReference type="FunFam" id="1.20.200.10:FF:000001">
    <property type="entry name" value="Fumarate hydratase, mitochondrial"/>
    <property type="match status" value="1"/>
</dbReference>
<name>B9XMX1_PEDPL</name>
<keyword evidence="2 5" id="KW-0963">Cytoplasm</keyword>
<feature type="binding site" evidence="5">
    <location>
        <begin position="88"/>
        <end position="90"/>
    </location>
    <ligand>
        <name>substrate</name>
    </ligand>
</feature>
<dbReference type="PROSITE" id="PS00163">
    <property type="entry name" value="FUMARATE_LYASES"/>
    <property type="match status" value="1"/>
</dbReference>
<dbReference type="GO" id="GO:0006106">
    <property type="term" value="P:fumarate metabolic process"/>
    <property type="evidence" value="ECO:0007669"/>
    <property type="project" value="InterPro"/>
</dbReference>
<evidence type="ECO:0000256" key="1">
    <source>
        <dbReference type="ARBA" id="ARBA00009084"/>
    </source>
</evidence>
<comment type="subunit">
    <text evidence="5">Homotetramer.</text>
</comment>
<dbReference type="FunFam" id="1.10.275.10:FF:000001">
    <property type="entry name" value="Fumarate hydratase, mitochondrial"/>
    <property type="match status" value="1"/>
</dbReference>
<dbReference type="SUPFAM" id="SSF48557">
    <property type="entry name" value="L-aspartase-like"/>
    <property type="match status" value="1"/>
</dbReference>
<dbReference type="NCBIfam" id="NF008909">
    <property type="entry name" value="PRK12273.1"/>
    <property type="match status" value="1"/>
</dbReference>
<feature type="site" description="Important for catalytic activity" evidence="5">
    <location>
        <position position="320"/>
    </location>
</feature>
<dbReference type="InterPro" id="IPR022761">
    <property type="entry name" value="Fumarate_lyase_N"/>
</dbReference>
<dbReference type="GO" id="GO:0005737">
    <property type="term" value="C:cytoplasm"/>
    <property type="evidence" value="ECO:0007669"/>
    <property type="project" value="UniProtKB-SubCell"/>
</dbReference>
<dbReference type="InterPro" id="IPR005677">
    <property type="entry name" value="Fum_hydII"/>
</dbReference>
<dbReference type="EMBL" id="ABOX02000037">
    <property type="protein sequence ID" value="EEF58767.1"/>
    <property type="molecule type" value="Genomic_DNA"/>
</dbReference>
<dbReference type="InterPro" id="IPR020557">
    <property type="entry name" value="Fumarate_lyase_CS"/>
</dbReference>
<feature type="domain" description="Fumarate lyase N-terminal" evidence="6">
    <location>
        <begin position="2"/>
        <end position="331"/>
    </location>
</feature>
<organism evidence="8 9">
    <name type="scientific">Pedosphaera parvula (strain Ellin514)</name>
    <dbReference type="NCBI Taxonomy" id="320771"/>
    <lineage>
        <taxon>Bacteria</taxon>
        <taxon>Pseudomonadati</taxon>
        <taxon>Verrucomicrobiota</taxon>
        <taxon>Pedosphaerae</taxon>
        <taxon>Pedosphaerales</taxon>
        <taxon>Pedosphaeraceae</taxon>
        <taxon>Pedosphaera</taxon>
    </lineage>
</organism>
<dbReference type="Gene3D" id="1.10.275.10">
    <property type="entry name" value="Fumarase/aspartase (N-terminal domain)"/>
    <property type="match status" value="1"/>
</dbReference>
<sequence>MGEMKVPASAYYGAQTARAVENFPISNLRFSRQFIKALGLIKKHAAVTNAGLGYVPAKVSKAIQEAAQEVIEGKWDHQFVVDIFQTGSGTSTNMNTNEVIANRASELLGGKRGDKSVHPNDHVNCGQSSNDVIPTAIHLATLDSIVHDLIPALNELHEALLAKAKAFGDVLKIGRTHLQDATPIRLGQEFSGYASQVEHGINRLWAVEANLGELALGGTAVGTGINTHIDFSGRTIEGISDETGLKLREAKNHFEAQGARDACVEASGALKTVAVSLIKIANDIRLLGSGPRCGIGELKLPATQPGSSIMPGKVNPVMCEMLIQVGAQVIGNDAAITFSGTFGNFELNVMLPVIAHNLLQAIELLTSGSRVFARRCITGLEADVAKCEGNIENSLAMCTSLAPVIGYDKAAKIAKQAYESGKTIRQVALEVSGLDKARIDQLLDAKSQTEPGTGAGGSAGG</sequence>
<evidence type="ECO:0000313" key="8">
    <source>
        <dbReference type="EMBL" id="EEF58767.1"/>
    </source>
</evidence>
<evidence type="ECO:0000313" key="9">
    <source>
        <dbReference type="Proteomes" id="UP000003688"/>
    </source>
</evidence>
<comment type="similarity">
    <text evidence="1 5">Belongs to the class-II fumarase/aspartase family. Fumarase subfamily.</text>
</comment>
<dbReference type="PANTHER" id="PTHR11444">
    <property type="entry name" value="ASPARTATEAMMONIA/ARGININOSUCCINATE/ADENYLOSUCCINATE LYASE"/>
    <property type="match status" value="1"/>
</dbReference>
<comment type="caution">
    <text evidence="8">The sequence shown here is derived from an EMBL/GenBank/DDBJ whole genome shotgun (WGS) entry which is preliminary data.</text>
</comment>
<reference evidence="8 9" key="1">
    <citation type="journal article" date="2011" name="J. Bacteriol.">
        <title>Genome sequence of 'Pedosphaera parvula' Ellin514, an aerobic Verrucomicrobial isolate from pasture soil.</title>
        <authorList>
            <person name="Kant R."/>
            <person name="van Passel M.W."/>
            <person name="Sangwan P."/>
            <person name="Palva A."/>
            <person name="Lucas S."/>
            <person name="Copeland A."/>
            <person name="Lapidus A."/>
            <person name="Glavina Del Rio T."/>
            <person name="Dalin E."/>
            <person name="Tice H."/>
            <person name="Bruce D."/>
            <person name="Goodwin L."/>
            <person name="Pitluck S."/>
            <person name="Chertkov O."/>
            <person name="Larimer F.W."/>
            <person name="Land M.L."/>
            <person name="Hauser L."/>
            <person name="Brettin T.S."/>
            <person name="Detter J.C."/>
            <person name="Han S."/>
            <person name="de Vos W.M."/>
            <person name="Janssen P.H."/>
            <person name="Smidt H."/>
        </authorList>
    </citation>
    <scope>NUCLEOTIDE SEQUENCE [LARGE SCALE GENOMIC DNA]</scope>
    <source>
        <strain evidence="8 9">Ellin514</strain>
    </source>
</reference>
<dbReference type="PRINTS" id="PR00149">
    <property type="entry name" value="FUMRATELYASE"/>
</dbReference>
<dbReference type="Gene3D" id="1.20.200.10">
    <property type="entry name" value="Fumarase/aspartase (Central domain)"/>
    <property type="match status" value="1"/>
</dbReference>
<dbReference type="InterPro" id="IPR008948">
    <property type="entry name" value="L-Aspartase-like"/>
</dbReference>
<protein>
    <recommendedName>
        <fullName evidence="5">Fumarate hydratase class II</fullName>
        <shortName evidence="5">Fumarase C</shortName>
        <ecNumber evidence="5">4.2.1.2</ecNumber>
    </recommendedName>
    <alternativeName>
        <fullName evidence="5">Aerobic fumarase</fullName>
    </alternativeName>
    <alternativeName>
        <fullName evidence="5">Iron-independent fumarase</fullName>
    </alternativeName>
</protein>
<gene>
    <name evidence="5" type="primary">fumC</name>
    <name evidence="8" type="ORF">Cflav_PD1940</name>
</gene>
<dbReference type="PANTHER" id="PTHR11444:SF22">
    <property type="entry name" value="FUMARATE HYDRATASE CLASS II"/>
    <property type="match status" value="1"/>
</dbReference>
<evidence type="ECO:0000256" key="3">
    <source>
        <dbReference type="ARBA" id="ARBA00022532"/>
    </source>
</evidence>
<evidence type="ECO:0000256" key="5">
    <source>
        <dbReference type="HAMAP-Rule" id="MF_00743"/>
    </source>
</evidence>
<comment type="catalytic activity">
    <reaction evidence="5">
        <text>(S)-malate = fumarate + H2O</text>
        <dbReference type="Rhea" id="RHEA:12460"/>
        <dbReference type="ChEBI" id="CHEBI:15377"/>
        <dbReference type="ChEBI" id="CHEBI:15589"/>
        <dbReference type="ChEBI" id="CHEBI:29806"/>
        <dbReference type="EC" id="4.2.1.2"/>
    </reaction>
</comment>
<keyword evidence="3 5" id="KW-0816">Tricarboxylic acid cycle</keyword>
<keyword evidence="4 5" id="KW-0456">Lyase</keyword>
<dbReference type="GO" id="GO:0006099">
    <property type="term" value="P:tricarboxylic acid cycle"/>
    <property type="evidence" value="ECO:0007669"/>
    <property type="project" value="UniProtKB-UniRule"/>
</dbReference>
<dbReference type="InterPro" id="IPR024083">
    <property type="entry name" value="Fumarase/histidase_N"/>
</dbReference>
<dbReference type="UniPathway" id="UPA00223">
    <property type="reaction ID" value="UER01007"/>
</dbReference>
<feature type="active site" description="Proton donor/acceptor" evidence="5">
    <location>
        <position position="177"/>
    </location>
</feature>
<feature type="binding site" evidence="5">
    <location>
        <begin position="313"/>
        <end position="315"/>
    </location>
    <ligand>
        <name>substrate</name>
    </ligand>
</feature>
<comment type="subcellular location">
    <subcellularLocation>
        <location evidence="5">Cytoplasm</location>
    </subcellularLocation>
</comment>
<dbReference type="Gene3D" id="1.10.40.30">
    <property type="entry name" value="Fumarase/aspartase (C-terminal domain)"/>
    <property type="match status" value="1"/>
</dbReference>
<feature type="binding site" evidence="5">
    <location>
        <position position="308"/>
    </location>
    <ligand>
        <name>substrate</name>
    </ligand>
</feature>
<evidence type="ECO:0000256" key="4">
    <source>
        <dbReference type="ARBA" id="ARBA00023239"/>
    </source>
</evidence>
<feature type="binding site" evidence="5">
    <location>
        <begin position="128"/>
        <end position="130"/>
    </location>
    <ligand>
        <name>substrate</name>
    </ligand>
</feature>
<dbReference type="Pfam" id="PF00206">
    <property type="entry name" value="Lyase_1"/>
    <property type="match status" value="1"/>
</dbReference>
<dbReference type="GO" id="GO:0004333">
    <property type="term" value="F:fumarate hydratase activity"/>
    <property type="evidence" value="ECO:0007669"/>
    <property type="project" value="UniProtKB-UniRule"/>
</dbReference>
<feature type="binding site" evidence="5">
    <location>
        <position position="176"/>
    </location>
    <ligand>
        <name>substrate</name>
    </ligand>
</feature>
<dbReference type="HAMAP" id="MF_00743">
    <property type="entry name" value="FumaraseC"/>
    <property type="match status" value="1"/>
</dbReference>
<comment type="miscellaneous">
    <text evidence="5">There are 2 substrate-binding sites: the catalytic A site, and the non-catalytic B site that may play a role in the transfer of substrate or product between the active site and the solvent. Alternatively, the B site may bind allosteric effectors.</text>
</comment>
<feature type="binding site" description="in site B" evidence="5">
    <location>
        <begin position="118"/>
        <end position="121"/>
    </location>
    <ligand>
        <name>substrate</name>
    </ligand>
</feature>
<dbReference type="Proteomes" id="UP000003688">
    <property type="component" value="Unassembled WGS sequence"/>
</dbReference>
<evidence type="ECO:0000259" key="7">
    <source>
        <dbReference type="Pfam" id="PF10415"/>
    </source>
</evidence>
<dbReference type="STRING" id="320771.Cflav_PD1940"/>
<proteinExistence type="inferred from homology"/>
<comment type="pathway">
    <text evidence="5">Carbohydrate metabolism; tricarboxylic acid cycle; (S)-malate from fumarate: step 1/1.</text>
</comment>
<dbReference type="InterPro" id="IPR018951">
    <property type="entry name" value="Fumarase_C_C"/>
</dbReference>
<dbReference type="CDD" id="cd01362">
    <property type="entry name" value="Fumarase_classII"/>
    <property type="match status" value="1"/>
</dbReference>
<dbReference type="Pfam" id="PF10415">
    <property type="entry name" value="FumaraseC_C"/>
    <property type="match status" value="1"/>
</dbReference>
<dbReference type="InterPro" id="IPR000362">
    <property type="entry name" value="Fumarate_lyase_fam"/>
</dbReference>
<comment type="function">
    <text evidence="5">Involved in the TCA cycle. Catalyzes the stereospecific interconversion of fumarate to L-malate.</text>
</comment>
<accession>B9XMX1</accession>
<feature type="active site" evidence="5">
    <location>
        <position position="307"/>
    </location>
</feature>